<organism evidence="2 3">
    <name type="scientific">Mucor plumbeus</name>
    <dbReference type="NCBI Taxonomy" id="97098"/>
    <lineage>
        <taxon>Eukaryota</taxon>
        <taxon>Fungi</taxon>
        <taxon>Fungi incertae sedis</taxon>
        <taxon>Mucoromycota</taxon>
        <taxon>Mucoromycotina</taxon>
        <taxon>Mucoromycetes</taxon>
        <taxon>Mucorales</taxon>
        <taxon>Mucorineae</taxon>
        <taxon>Mucoraceae</taxon>
        <taxon>Mucor</taxon>
    </lineage>
</organism>
<name>A0A8H7RRE5_9FUNG</name>
<dbReference type="InterPro" id="IPR036300">
    <property type="entry name" value="MIR_dom_sf"/>
</dbReference>
<dbReference type="AlphaFoldDB" id="A0A8H7RRE5"/>
<evidence type="ECO:0000256" key="1">
    <source>
        <dbReference type="SAM" id="MobiDB-lite"/>
    </source>
</evidence>
<feature type="compositionally biased region" description="Polar residues" evidence="1">
    <location>
        <begin position="638"/>
        <end position="656"/>
    </location>
</feature>
<feature type="region of interest" description="Disordered" evidence="1">
    <location>
        <begin position="455"/>
        <end position="476"/>
    </location>
</feature>
<gene>
    <name evidence="2" type="ORF">INT46_005922</name>
</gene>
<sequence>MDNLLLDKPERRRILSQIGSWNFGIAPNGNLAQEPSFVHHAVPDIFREISNDMDNTTVTTLTAIDGYLPIITRSEWTNNLIQSGASNPNDATTVKSLAVCSSIFRDNIEFANLKSKQKPKIHYTSSTTKAYVKLDNIARLTTEFENEISMAQKHWPQNPQGSWDKLCQIWTKYGFLWPEKLHLGYKYSHDESMKITEQISQDPIQQHSPQTYTIVWRTNLRPIYEFFPETQADKKAFIVDIIRHISSLIVFNDSLFKLKNMRTNQYLGRHHQQPVTAADGNDVVVMISDENTSDTNEYSLWKFRDTGLLHSDKLSYVFLGTNLFLCSDHDESLFLTKQDPFLTSRGIVKIDRQQPDDSLCWRMNPSTYSIKTGKKAGAFHIDDIIANLVCLKDGDDIVLSQNSYYLRTDSNHFTPLTQFPSVSNNNSPMNIISDGMSKKSPVSLMSIDGRYNFSSAERSESNSTQPTCNSLSSQNLGKNNINGIRRSSITSQSFFNNTDVYIEKLADNETKFTTKDYQWKIELATAKKTIFENTIRHIKFTDKIPNNPIPPKENDTSILSSTEKKDENEVNQDFVISSFVPTRESHHIPKESLRMPTPFIDKPQKSQWLDGNTKLYNLQKGSDESDTSIVKAKTDLQMDSNSRYSTPIGSLKSIPSNEEILPPPLLSAKKLGKLPLQSFQAQEHQQRYQNSSHSSSSGDSDWSASPAPSISESLTPIPKRVTEIRDATATPEITEAEAFKRKVQQNFEDKEEAYANIYRNIFARSTPTSNTTSQIRYYDDEYDHPVNQGSSSIHVRPYTMTPKSRYSQPTPTSSSNLTPEEYLLRKRSRETSFMLLVRQETKQQLWLRAMKQSTLSHWLQSITSNNKKSLHQTNQQKQQEQQQSQSIIVLSTNGDENATAPISALHTSTGDIRLQHYNKNNRTIKKKKGFYQKNSFRRQKGIII</sequence>
<evidence type="ECO:0000313" key="3">
    <source>
        <dbReference type="Proteomes" id="UP000650833"/>
    </source>
</evidence>
<feature type="compositionally biased region" description="Polar residues" evidence="1">
    <location>
        <begin position="679"/>
        <end position="690"/>
    </location>
</feature>
<reference evidence="2" key="1">
    <citation type="submission" date="2020-12" db="EMBL/GenBank/DDBJ databases">
        <title>Metabolic potential, ecology and presence of endohyphal bacteria is reflected in genomic diversity of Mucoromycotina.</title>
        <authorList>
            <person name="Muszewska A."/>
            <person name="Okrasinska A."/>
            <person name="Steczkiewicz K."/>
            <person name="Drgas O."/>
            <person name="Orlowska M."/>
            <person name="Perlinska-Lenart U."/>
            <person name="Aleksandrzak-Piekarczyk T."/>
            <person name="Szatraj K."/>
            <person name="Zielenkiewicz U."/>
            <person name="Pilsyk S."/>
            <person name="Malc E."/>
            <person name="Mieczkowski P."/>
            <person name="Kruszewska J.S."/>
            <person name="Biernat P."/>
            <person name="Pawlowska J."/>
        </authorList>
    </citation>
    <scope>NUCLEOTIDE SEQUENCE</scope>
    <source>
        <strain evidence="2">CBS 226.32</strain>
    </source>
</reference>
<keyword evidence="3" id="KW-1185">Reference proteome</keyword>
<dbReference type="SUPFAM" id="SSF82109">
    <property type="entry name" value="MIR domain"/>
    <property type="match status" value="1"/>
</dbReference>
<comment type="caution">
    <text evidence="2">The sequence shown here is derived from an EMBL/GenBank/DDBJ whole genome shotgun (WGS) entry which is preliminary data.</text>
</comment>
<evidence type="ECO:0000313" key="2">
    <source>
        <dbReference type="EMBL" id="KAG2215305.1"/>
    </source>
</evidence>
<dbReference type="EMBL" id="JAEPRC010000010">
    <property type="protein sequence ID" value="KAG2215305.1"/>
    <property type="molecule type" value="Genomic_DNA"/>
</dbReference>
<proteinExistence type="predicted"/>
<protein>
    <submittedName>
        <fullName evidence="2">Uncharacterized protein</fullName>
    </submittedName>
</protein>
<feature type="region of interest" description="Disordered" evidence="1">
    <location>
        <begin position="638"/>
        <end position="659"/>
    </location>
</feature>
<feature type="region of interest" description="Disordered" evidence="1">
    <location>
        <begin position="679"/>
        <end position="720"/>
    </location>
</feature>
<dbReference type="OrthoDB" id="2338404at2759"/>
<dbReference type="Proteomes" id="UP000650833">
    <property type="component" value="Unassembled WGS sequence"/>
</dbReference>
<feature type="compositionally biased region" description="Low complexity" evidence="1">
    <location>
        <begin position="691"/>
        <end position="711"/>
    </location>
</feature>
<accession>A0A8H7RRE5</accession>